<dbReference type="EMBL" id="JACATN010000004">
    <property type="protein sequence ID" value="MBT2162706.1"/>
    <property type="molecule type" value="Genomic_DNA"/>
</dbReference>
<reference evidence="2 3" key="1">
    <citation type="submission" date="2020-06" db="EMBL/GenBank/DDBJ databases">
        <authorList>
            <person name="Isaeva M.P."/>
            <person name="Chernysheva N.Y."/>
        </authorList>
    </citation>
    <scope>NUCLEOTIDE SEQUENCE [LARGE SCALE GENOMIC DNA]</scope>
    <source>
        <strain evidence="2 3">KMM 6746</strain>
    </source>
</reference>
<reference evidence="3" key="2">
    <citation type="submission" date="2023-07" db="EMBL/GenBank/DDBJ databases">
        <title>Zobellia barbeyronii sp. nov., a new marine flavobacterium, isolated from green and red algae.</title>
        <authorList>
            <person name="Nedashkovskaya O.I."/>
            <person name="Otstavnykh N."/>
            <person name="Zhukova N."/>
            <person name="Guzev K."/>
            <person name="Chausova V."/>
            <person name="Tekutyeva L."/>
            <person name="Mikhailov V."/>
            <person name="Isaeva M."/>
        </authorList>
    </citation>
    <scope>NUCLEOTIDE SEQUENCE [LARGE SCALE GENOMIC DNA]</scope>
    <source>
        <strain evidence="3">KMM 6746</strain>
    </source>
</reference>
<organism evidence="2 3">
    <name type="scientific">Zobellia barbeyronii</name>
    <dbReference type="NCBI Taxonomy" id="2748009"/>
    <lineage>
        <taxon>Bacteria</taxon>
        <taxon>Pseudomonadati</taxon>
        <taxon>Bacteroidota</taxon>
        <taxon>Flavobacteriia</taxon>
        <taxon>Flavobacteriales</taxon>
        <taxon>Flavobacteriaceae</taxon>
        <taxon>Zobellia</taxon>
    </lineage>
</organism>
<feature type="transmembrane region" description="Helical" evidence="1">
    <location>
        <begin position="64"/>
        <end position="82"/>
    </location>
</feature>
<protein>
    <submittedName>
        <fullName evidence="2">DUF3098 domain-containing protein</fullName>
    </submittedName>
</protein>
<dbReference type="Proteomes" id="UP000740413">
    <property type="component" value="Unassembled WGS sequence"/>
</dbReference>
<comment type="caution">
    <text evidence="2">The sequence shown here is derived from an EMBL/GenBank/DDBJ whole genome shotgun (WGS) entry which is preliminary data.</text>
</comment>
<evidence type="ECO:0000313" key="3">
    <source>
        <dbReference type="Proteomes" id="UP000740413"/>
    </source>
</evidence>
<feature type="transmembrane region" description="Helical" evidence="1">
    <location>
        <begin position="24"/>
        <end position="44"/>
    </location>
</feature>
<evidence type="ECO:0000256" key="1">
    <source>
        <dbReference type="SAM" id="Phobius"/>
    </source>
</evidence>
<dbReference type="RefSeq" id="WP_214612693.1">
    <property type="nucleotide sequence ID" value="NZ_JACATN010000004.1"/>
</dbReference>
<gene>
    <name evidence="2" type="ORF">HW347_15670</name>
</gene>
<accession>A0ABS5WH20</accession>
<sequence length="89" mass="10066">MGKKQVEHTGQQGKQEFIFQKKNYTFFFVGLAFIALGFILMSGGGSDDPNAFNEDIYSFRRIRLAPTLVLIGLGIEIYAILLNPHKKKK</sequence>
<keyword evidence="3" id="KW-1185">Reference proteome</keyword>
<evidence type="ECO:0000313" key="2">
    <source>
        <dbReference type="EMBL" id="MBT2162706.1"/>
    </source>
</evidence>
<name>A0ABS5WH20_9FLAO</name>
<dbReference type="Pfam" id="PF11297">
    <property type="entry name" value="DUF3098"/>
    <property type="match status" value="1"/>
</dbReference>
<keyword evidence="1" id="KW-0472">Membrane</keyword>
<dbReference type="InterPro" id="IPR021448">
    <property type="entry name" value="DUF3098"/>
</dbReference>
<keyword evidence="1" id="KW-0812">Transmembrane</keyword>
<keyword evidence="1" id="KW-1133">Transmembrane helix</keyword>
<proteinExistence type="predicted"/>